<feature type="domain" description="TF-B3" evidence="7">
    <location>
        <begin position="235"/>
        <end position="333"/>
    </location>
</feature>
<gene>
    <name evidence="8" type="ORF">FSB_LOCUS35852</name>
</gene>
<feature type="region of interest" description="Disordered" evidence="6">
    <location>
        <begin position="163"/>
        <end position="184"/>
    </location>
</feature>
<accession>A0A2N9H8J2</accession>
<dbReference type="Pfam" id="PF02362">
    <property type="entry name" value="B3"/>
    <property type="match status" value="2"/>
</dbReference>
<dbReference type="InterPro" id="IPR003340">
    <property type="entry name" value="B3_DNA-bd"/>
</dbReference>
<dbReference type="CDD" id="cd10017">
    <property type="entry name" value="B3_DNA"/>
    <property type="match status" value="2"/>
</dbReference>
<keyword evidence="4" id="KW-0804">Transcription</keyword>
<feature type="domain" description="TF-B3" evidence="7">
    <location>
        <begin position="19"/>
        <end position="95"/>
    </location>
</feature>
<dbReference type="PANTHER" id="PTHR31920:SF108">
    <property type="entry name" value="B3 DOMAIN-CONTAINING TRANSCRIPTION FACTOR VRN1-LIKE"/>
    <property type="match status" value="1"/>
</dbReference>
<evidence type="ECO:0000259" key="7">
    <source>
        <dbReference type="PROSITE" id="PS50863"/>
    </source>
</evidence>
<dbReference type="SUPFAM" id="SSF101936">
    <property type="entry name" value="DNA-binding pseudobarrel domain"/>
    <property type="match status" value="2"/>
</dbReference>
<dbReference type="EMBL" id="OIVN01002990">
    <property type="protein sequence ID" value="SPD07970.1"/>
    <property type="molecule type" value="Genomic_DNA"/>
</dbReference>
<dbReference type="InterPro" id="IPR015300">
    <property type="entry name" value="DNA-bd_pseudobarrel_sf"/>
</dbReference>
<dbReference type="GO" id="GO:0003677">
    <property type="term" value="F:DNA binding"/>
    <property type="evidence" value="ECO:0007669"/>
    <property type="project" value="UniProtKB-KW"/>
</dbReference>
<dbReference type="GO" id="GO:0005634">
    <property type="term" value="C:nucleus"/>
    <property type="evidence" value="ECO:0007669"/>
    <property type="project" value="UniProtKB-SubCell"/>
</dbReference>
<evidence type="ECO:0000256" key="4">
    <source>
        <dbReference type="ARBA" id="ARBA00023163"/>
    </source>
</evidence>
<name>A0A2N9H8J2_FAGSY</name>
<evidence type="ECO:0000256" key="3">
    <source>
        <dbReference type="ARBA" id="ARBA00023125"/>
    </source>
</evidence>
<dbReference type="InterPro" id="IPR050655">
    <property type="entry name" value="Plant_B3_domain"/>
</dbReference>
<protein>
    <recommendedName>
        <fullName evidence="7">TF-B3 domain-containing protein</fullName>
    </recommendedName>
</protein>
<feature type="compositionally biased region" description="Polar residues" evidence="6">
    <location>
        <begin position="164"/>
        <end position="177"/>
    </location>
</feature>
<evidence type="ECO:0000256" key="1">
    <source>
        <dbReference type="ARBA" id="ARBA00004123"/>
    </source>
</evidence>
<dbReference type="PANTHER" id="PTHR31920">
    <property type="entry name" value="B3 DOMAIN-CONTAINING"/>
    <property type="match status" value="1"/>
</dbReference>
<organism evidence="8">
    <name type="scientific">Fagus sylvatica</name>
    <name type="common">Beechnut</name>
    <dbReference type="NCBI Taxonomy" id="28930"/>
    <lineage>
        <taxon>Eukaryota</taxon>
        <taxon>Viridiplantae</taxon>
        <taxon>Streptophyta</taxon>
        <taxon>Embryophyta</taxon>
        <taxon>Tracheophyta</taxon>
        <taxon>Spermatophyta</taxon>
        <taxon>Magnoliopsida</taxon>
        <taxon>eudicotyledons</taxon>
        <taxon>Gunneridae</taxon>
        <taxon>Pentapetalae</taxon>
        <taxon>rosids</taxon>
        <taxon>fabids</taxon>
        <taxon>Fagales</taxon>
        <taxon>Fagaceae</taxon>
        <taxon>Fagus</taxon>
    </lineage>
</organism>
<proteinExistence type="predicted"/>
<dbReference type="SMART" id="SM01019">
    <property type="entry name" value="B3"/>
    <property type="match status" value="2"/>
</dbReference>
<evidence type="ECO:0000256" key="5">
    <source>
        <dbReference type="ARBA" id="ARBA00023242"/>
    </source>
</evidence>
<comment type="subcellular location">
    <subcellularLocation>
        <location evidence="1">Nucleus</location>
    </subcellularLocation>
</comment>
<keyword evidence="2" id="KW-0805">Transcription regulation</keyword>
<evidence type="ECO:0000256" key="2">
    <source>
        <dbReference type="ARBA" id="ARBA00023015"/>
    </source>
</evidence>
<dbReference type="Gene3D" id="2.40.330.10">
    <property type="entry name" value="DNA-binding pseudobarrel domain"/>
    <property type="match status" value="2"/>
</dbReference>
<reference evidence="8" key="1">
    <citation type="submission" date="2018-02" db="EMBL/GenBank/DDBJ databases">
        <authorList>
            <person name="Cohen D.B."/>
            <person name="Kent A.D."/>
        </authorList>
    </citation>
    <scope>NUCLEOTIDE SEQUENCE</scope>
</reference>
<keyword evidence="5" id="KW-0539">Nucleus</keyword>
<keyword evidence="3" id="KW-0238">DNA-binding</keyword>
<evidence type="ECO:0000313" key="8">
    <source>
        <dbReference type="EMBL" id="SPD07970.1"/>
    </source>
</evidence>
<dbReference type="PROSITE" id="PS50863">
    <property type="entry name" value="B3"/>
    <property type="match status" value="2"/>
</dbReference>
<dbReference type="AlphaFoldDB" id="A0A2N9H8J2"/>
<evidence type="ECO:0000256" key="6">
    <source>
        <dbReference type="SAM" id="MobiDB-lite"/>
    </source>
</evidence>
<sequence>MMKAPHFYKIFNSVTLCRIPREFIMKYGNGLSKEAVLKVPSGAEWKVELTKRDDDVCFQKGWREFMEYYSIKEFHFLLFRYDGNSHFYVVILDGTATEIDYPFNNSHGDQENMLDEEFEGLKVEETESDSSVEILGEFSSSCPKTRDKSPLLPFLQPHKMVKTHPSNKIGSTSNSETLVPCSPPKCTQPKMKKLKLEGKEDLIHKPKSKLRTKRPLTTHEKAKALQKASAFETKNPSFLVVMQPAYSGYLCIPTSFVRRYLNKNQGGDAILWNSDGKNWTVKYTCRMDGARPKGRFNGDWIPFAQDNNLDLGDVCAFELIKANEMSFKVSIFH</sequence>